<evidence type="ECO:0000256" key="4">
    <source>
        <dbReference type="ARBA" id="ARBA00022597"/>
    </source>
</evidence>
<organism evidence="11 12">
    <name type="scientific">Breznakiella homolactica</name>
    <dbReference type="NCBI Taxonomy" id="2798577"/>
    <lineage>
        <taxon>Bacteria</taxon>
        <taxon>Pseudomonadati</taxon>
        <taxon>Spirochaetota</taxon>
        <taxon>Spirochaetia</taxon>
        <taxon>Spirochaetales</taxon>
        <taxon>Breznakiellaceae</taxon>
        <taxon>Breznakiella</taxon>
    </lineage>
</organism>
<dbReference type="CDD" id="cd03216">
    <property type="entry name" value="ABC_Carb_Monos_I"/>
    <property type="match status" value="1"/>
</dbReference>
<keyword evidence="9" id="KW-0472">Membrane</keyword>
<evidence type="ECO:0000256" key="2">
    <source>
        <dbReference type="ARBA" id="ARBA00022448"/>
    </source>
</evidence>
<dbReference type="SMART" id="SM00382">
    <property type="entry name" value="AAA"/>
    <property type="match status" value="2"/>
</dbReference>
<accession>A0A7T7XPS1</accession>
<dbReference type="Proteomes" id="UP000595917">
    <property type="component" value="Chromosome"/>
</dbReference>
<dbReference type="PANTHER" id="PTHR43790">
    <property type="entry name" value="CARBOHYDRATE TRANSPORT ATP-BINDING PROTEIN MG119-RELATED"/>
    <property type="match status" value="1"/>
</dbReference>
<keyword evidence="4" id="KW-0762">Sugar transport</keyword>
<dbReference type="EMBL" id="CP067089">
    <property type="protein sequence ID" value="QQO10147.1"/>
    <property type="molecule type" value="Genomic_DNA"/>
</dbReference>
<keyword evidence="3" id="KW-1003">Cell membrane</keyword>
<feature type="domain" description="ABC transporter" evidence="10">
    <location>
        <begin position="251"/>
        <end position="494"/>
    </location>
</feature>
<dbReference type="AlphaFoldDB" id="A0A7T7XPS1"/>
<dbReference type="RefSeq" id="WP_215627451.1">
    <property type="nucleotide sequence ID" value="NZ_CP067089.2"/>
</dbReference>
<dbReference type="GO" id="GO:0016887">
    <property type="term" value="F:ATP hydrolysis activity"/>
    <property type="evidence" value="ECO:0007669"/>
    <property type="project" value="InterPro"/>
</dbReference>
<dbReference type="InterPro" id="IPR003439">
    <property type="entry name" value="ABC_transporter-like_ATP-bd"/>
</dbReference>
<dbReference type="InterPro" id="IPR027417">
    <property type="entry name" value="P-loop_NTPase"/>
</dbReference>
<dbReference type="PROSITE" id="PS50893">
    <property type="entry name" value="ABC_TRANSPORTER_2"/>
    <property type="match status" value="2"/>
</dbReference>
<keyword evidence="8" id="KW-1278">Translocase</keyword>
<dbReference type="InterPro" id="IPR003593">
    <property type="entry name" value="AAA+_ATPase"/>
</dbReference>
<protein>
    <submittedName>
        <fullName evidence="11">Sugar ABC transporter ATP-binding protein</fullName>
    </submittedName>
</protein>
<keyword evidence="5" id="KW-0677">Repeat</keyword>
<dbReference type="GO" id="GO:0005886">
    <property type="term" value="C:plasma membrane"/>
    <property type="evidence" value="ECO:0007669"/>
    <property type="project" value="UniProtKB-SubCell"/>
</dbReference>
<evidence type="ECO:0000256" key="5">
    <source>
        <dbReference type="ARBA" id="ARBA00022737"/>
    </source>
</evidence>
<name>A0A7T7XPS1_9SPIR</name>
<evidence type="ECO:0000313" key="11">
    <source>
        <dbReference type="EMBL" id="QQO10147.1"/>
    </source>
</evidence>
<evidence type="ECO:0000256" key="6">
    <source>
        <dbReference type="ARBA" id="ARBA00022741"/>
    </source>
</evidence>
<dbReference type="SUPFAM" id="SSF52540">
    <property type="entry name" value="P-loop containing nucleoside triphosphate hydrolases"/>
    <property type="match status" value="2"/>
</dbReference>
<evidence type="ECO:0000259" key="10">
    <source>
        <dbReference type="PROSITE" id="PS50893"/>
    </source>
</evidence>
<dbReference type="KEGG" id="bhc:JFL75_04295"/>
<dbReference type="PANTHER" id="PTHR43790:SF9">
    <property type="entry name" value="GALACTOFURANOSE TRANSPORTER ATP-BINDING PROTEIN YTFR"/>
    <property type="match status" value="1"/>
</dbReference>
<sequence>MSEYSIEAEGLNISFNGVQVLHNVDFRVKEGEVHALVGTNGAGKSTLVKIINGVYKRDSGTIAIHGKPVNYENPEGALEAGIAMVFQDLSLIPSMTVAENIFLKTNPYRKGPLIDDRENSRRARELLELIGVDAEIRPQDLVEDMSIGQQQLVEIAKALSNNPSILILDEPTASLSNTEIERLFTVIETLKSKGISIIYITHYLQDIFKICDAITLIRDGRIIFRKETNEIDMNFLIDSMTGSESEAVQWIRKQDLRKGTPLLEIKNLSTAKVTGISLSIYPGEIVGVAGLLGSGRTELLKALFGIDKIISGDIFINGEKVSIPSTTEAISHGIALIPENRREQGLVLDFPVGENMVLSIFNRLRKFLMIDDKKRNDLANHYIKTLNVKTRGPNQIVRYLSGGNQQKVVVAKSLASDSKILLLDDPTFGVDVHAKREIMKIIHDYAAQGNGVLMVSSEFNEIVDFCDSIYVMKKGQVTDFLADHISEDDLLYKVQ</sequence>
<keyword evidence="12" id="KW-1185">Reference proteome</keyword>
<dbReference type="Pfam" id="PF00005">
    <property type="entry name" value="ABC_tran"/>
    <property type="match status" value="2"/>
</dbReference>
<keyword evidence="6" id="KW-0547">Nucleotide-binding</keyword>
<keyword evidence="7 11" id="KW-0067">ATP-binding</keyword>
<evidence type="ECO:0000313" key="12">
    <source>
        <dbReference type="Proteomes" id="UP000595917"/>
    </source>
</evidence>
<dbReference type="CDD" id="cd03215">
    <property type="entry name" value="ABC_Carb_Monos_II"/>
    <property type="match status" value="1"/>
</dbReference>
<evidence type="ECO:0000256" key="8">
    <source>
        <dbReference type="ARBA" id="ARBA00022967"/>
    </source>
</evidence>
<dbReference type="FunFam" id="3.40.50.300:FF:000127">
    <property type="entry name" value="Ribose import ATP-binding protein RbsA"/>
    <property type="match status" value="1"/>
</dbReference>
<proteinExistence type="predicted"/>
<evidence type="ECO:0000256" key="1">
    <source>
        <dbReference type="ARBA" id="ARBA00004202"/>
    </source>
</evidence>
<dbReference type="GO" id="GO:0005524">
    <property type="term" value="F:ATP binding"/>
    <property type="evidence" value="ECO:0007669"/>
    <property type="project" value="UniProtKB-KW"/>
</dbReference>
<evidence type="ECO:0000256" key="9">
    <source>
        <dbReference type="ARBA" id="ARBA00023136"/>
    </source>
</evidence>
<feature type="domain" description="ABC transporter" evidence="10">
    <location>
        <begin position="6"/>
        <end position="244"/>
    </location>
</feature>
<evidence type="ECO:0000256" key="7">
    <source>
        <dbReference type="ARBA" id="ARBA00022840"/>
    </source>
</evidence>
<keyword evidence="2" id="KW-0813">Transport</keyword>
<reference evidence="11" key="1">
    <citation type="submission" date="2021-01" db="EMBL/GenBank/DDBJ databases">
        <title>Description of Breznakiella homolactica.</title>
        <authorList>
            <person name="Song Y."/>
            <person name="Brune A."/>
        </authorList>
    </citation>
    <scope>NUCLEOTIDE SEQUENCE</scope>
    <source>
        <strain evidence="11">RmG30</strain>
    </source>
</reference>
<dbReference type="Gene3D" id="3.40.50.300">
    <property type="entry name" value="P-loop containing nucleotide triphosphate hydrolases"/>
    <property type="match status" value="2"/>
</dbReference>
<gene>
    <name evidence="11" type="ORF">JFL75_04295</name>
</gene>
<evidence type="ECO:0000256" key="3">
    <source>
        <dbReference type="ARBA" id="ARBA00022475"/>
    </source>
</evidence>
<dbReference type="InterPro" id="IPR017871">
    <property type="entry name" value="ABC_transporter-like_CS"/>
</dbReference>
<dbReference type="PROSITE" id="PS00211">
    <property type="entry name" value="ABC_TRANSPORTER_1"/>
    <property type="match status" value="1"/>
</dbReference>
<dbReference type="InterPro" id="IPR050107">
    <property type="entry name" value="ABC_carbohydrate_import_ATPase"/>
</dbReference>
<comment type="subcellular location">
    <subcellularLocation>
        <location evidence="1">Cell membrane</location>
        <topology evidence="1">Peripheral membrane protein</topology>
    </subcellularLocation>
</comment>